<sequence>MLFHCAVLAIAALSTIDLAVVSEPTSINIANAKTTFNKRSLLHFDSDKTGGPPNRLLRAANTIGNGKENSDVDEKNEARGGLPGLLQIEGLGATVSKAKIPQQFKDWLRYSFTMEETFKLLKLDDELSALLANPKLGVWIQYGRLVGEENKLASSPVITELTKRYGVAQLSESIQAAKQSVWTRKIAQELEDLQLKRWLDAKTDPTIVFVQLGLKVSKPVLEKSPNKLVIARYIKMYNELYPKI</sequence>
<evidence type="ECO:0000313" key="6">
    <source>
        <dbReference type="EMBL" id="KAF4030084.1"/>
    </source>
</evidence>
<dbReference type="Proteomes" id="UP000602510">
    <property type="component" value="Unassembled WGS sequence"/>
</dbReference>
<evidence type="ECO:0000256" key="1">
    <source>
        <dbReference type="ARBA" id="ARBA00004613"/>
    </source>
</evidence>
<keyword evidence="8" id="KW-1185">Reference proteome</keyword>
<proteinExistence type="inferred from homology"/>
<evidence type="ECO:0000313" key="8">
    <source>
        <dbReference type="Proteomes" id="UP000602510"/>
    </source>
</evidence>
<dbReference type="Proteomes" id="UP000704712">
    <property type="component" value="Unassembled WGS sequence"/>
</dbReference>
<dbReference type="Pfam" id="PF16810">
    <property type="entry name" value="RXLR"/>
    <property type="match status" value="1"/>
</dbReference>
<dbReference type="EMBL" id="JAACNO010001968">
    <property type="protein sequence ID" value="KAF4136317.1"/>
    <property type="molecule type" value="Genomic_DNA"/>
</dbReference>
<keyword evidence="4 5" id="KW-0732">Signal</keyword>
<dbReference type="EMBL" id="WSZM01000717">
    <property type="protein sequence ID" value="KAF4030084.1"/>
    <property type="molecule type" value="Genomic_DNA"/>
</dbReference>
<gene>
    <name evidence="6" type="ORF">GN244_ATG18172</name>
    <name evidence="7" type="ORF">GN958_ATG14489</name>
</gene>
<dbReference type="AlphaFoldDB" id="A0A833SGC5"/>
<comment type="function">
    <text evidence="5">Effector that suppresses plant defense responses during pathogen infection.</text>
</comment>
<organism evidence="6 8">
    <name type="scientific">Phytophthora infestans</name>
    <name type="common">Potato late blight agent</name>
    <name type="synonym">Botrytis infestans</name>
    <dbReference type="NCBI Taxonomy" id="4787"/>
    <lineage>
        <taxon>Eukaryota</taxon>
        <taxon>Sar</taxon>
        <taxon>Stramenopiles</taxon>
        <taxon>Oomycota</taxon>
        <taxon>Peronosporomycetes</taxon>
        <taxon>Peronosporales</taxon>
        <taxon>Peronosporaceae</taxon>
        <taxon>Phytophthora</taxon>
    </lineage>
</organism>
<accession>A0A833SGC5</accession>
<feature type="signal peptide" evidence="5">
    <location>
        <begin position="1"/>
        <end position="22"/>
    </location>
</feature>
<comment type="domain">
    <text evidence="5">The RxLR-dEER motif acts to carry the protein into the host cell cytoplasm through binding to cell surface phosphatidylinositol-3-phosphate.</text>
</comment>
<comment type="similarity">
    <text evidence="2 5">Belongs to the RxLR effector family.</text>
</comment>
<protein>
    <recommendedName>
        <fullName evidence="5">RxLR effector protein</fullName>
    </recommendedName>
</protein>
<name>A0A833SGC5_PHYIN</name>
<evidence type="ECO:0000256" key="3">
    <source>
        <dbReference type="ARBA" id="ARBA00022525"/>
    </source>
</evidence>
<comment type="subcellular location">
    <subcellularLocation>
        <location evidence="1 5">Secreted</location>
    </subcellularLocation>
</comment>
<evidence type="ECO:0000256" key="2">
    <source>
        <dbReference type="ARBA" id="ARBA00010400"/>
    </source>
</evidence>
<keyword evidence="3 5" id="KW-0964">Secreted</keyword>
<dbReference type="InterPro" id="IPR031825">
    <property type="entry name" value="RXLR"/>
</dbReference>
<feature type="chain" id="PRO_5044948237" description="RxLR effector protein" evidence="5">
    <location>
        <begin position="23"/>
        <end position="244"/>
    </location>
</feature>
<evidence type="ECO:0000313" key="7">
    <source>
        <dbReference type="EMBL" id="KAF4136317.1"/>
    </source>
</evidence>
<evidence type="ECO:0000256" key="4">
    <source>
        <dbReference type="ARBA" id="ARBA00022729"/>
    </source>
</evidence>
<reference evidence="6" key="1">
    <citation type="submission" date="2020-04" db="EMBL/GenBank/DDBJ databases">
        <title>Hybrid Assembly of Korean Phytophthora infestans isolates.</title>
        <authorList>
            <person name="Prokchorchik M."/>
            <person name="Lee Y."/>
            <person name="Seo J."/>
            <person name="Cho J.-H."/>
            <person name="Park Y.-E."/>
            <person name="Jang D.-C."/>
            <person name="Im J.-S."/>
            <person name="Choi J.-G."/>
            <person name="Park H.-J."/>
            <person name="Lee G.-B."/>
            <person name="Lee Y.-G."/>
            <person name="Hong S.-Y."/>
            <person name="Cho K."/>
            <person name="Sohn K.H."/>
        </authorList>
    </citation>
    <scope>NUCLEOTIDE SEQUENCE</scope>
    <source>
        <strain evidence="6">KR_1_A1</strain>
        <strain evidence="7">KR_2_A2</strain>
    </source>
</reference>
<comment type="caution">
    <text evidence="6">The sequence shown here is derived from an EMBL/GenBank/DDBJ whole genome shotgun (WGS) entry which is preliminary data.</text>
</comment>
<evidence type="ECO:0000256" key="5">
    <source>
        <dbReference type="RuleBase" id="RU367124"/>
    </source>
</evidence>